<evidence type="ECO:0000259" key="1">
    <source>
        <dbReference type="Pfam" id="PF04149"/>
    </source>
</evidence>
<dbReference type="RefSeq" id="WP_362741111.1">
    <property type="nucleotide sequence ID" value="NZ_CP163441.1"/>
</dbReference>
<accession>A0AB39QJ59</accession>
<name>A0AB39QJ59_9ACTN</name>
<sequence length="83" mass="8608">MKHADDASTLPVIWWKSSASASQSDCVECGIVDEATVAVRDSKCPDGPALLLDRATLRAFTSTLAHRDGRIGGPVDGPADGIG</sequence>
<feature type="domain" description="DUF397" evidence="1">
    <location>
        <begin position="14"/>
        <end position="63"/>
    </location>
</feature>
<organism evidence="2">
    <name type="scientific">Streptomyces sp. R39</name>
    <dbReference type="NCBI Taxonomy" id="3238631"/>
    <lineage>
        <taxon>Bacteria</taxon>
        <taxon>Bacillati</taxon>
        <taxon>Actinomycetota</taxon>
        <taxon>Actinomycetes</taxon>
        <taxon>Kitasatosporales</taxon>
        <taxon>Streptomycetaceae</taxon>
        <taxon>Streptomyces</taxon>
    </lineage>
</organism>
<reference evidence="2" key="1">
    <citation type="submission" date="2024-07" db="EMBL/GenBank/DDBJ databases">
        <authorList>
            <person name="Yu S.T."/>
        </authorList>
    </citation>
    <scope>NUCLEOTIDE SEQUENCE</scope>
    <source>
        <strain evidence="2">R39</strain>
    </source>
</reference>
<dbReference type="AlphaFoldDB" id="A0AB39QJ59"/>
<gene>
    <name evidence="2" type="ORF">AB5J52_09770</name>
</gene>
<proteinExistence type="predicted"/>
<dbReference type="InterPro" id="IPR007278">
    <property type="entry name" value="DUF397"/>
</dbReference>
<dbReference type="Pfam" id="PF04149">
    <property type="entry name" value="DUF397"/>
    <property type="match status" value="1"/>
</dbReference>
<protein>
    <submittedName>
        <fullName evidence="2">DUF397 domain-containing protein</fullName>
    </submittedName>
</protein>
<dbReference type="EMBL" id="CP163441">
    <property type="protein sequence ID" value="XDQ42512.1"/>
    <property type="molecule type" value="Genomic_DNA"/>
</dbReference>
<evidence type="ECO:0000313" key="2">
    <source>
        <dbReference type="EMBL" id="XDQ42512.1"/>
    </source>
</evidence>